<evidence type="ECO:0000313" key="3">
    <source>
        <dbReference type="Proteomes" id="UP001549204"/>
    </source>
</evidence>
<dbReference type="Pfam" id="PF01904">
    <property type="entry name" value="DUF72"/>
    <property type="match status" value="1"/>
</dbReference>
<dbReference type="Pfam" id="PF00583">
    <property type="entry name" value="Acetyltransf_1"/>
    <property type="match status" value="1"/>
</dbReference>
<dbReference type="Gene3D" id="3.20.20.410">
    <property type="entry name" value="Protein of unknown function UPF0759"/>
    <property type="match status" value="1"/>
</dbReference>
<keyword evidence="3" id="KW-1185">Reference proteome</keyword>
<name>A0ABV2GTV2_9HYPH</name>
<dbReference type="PROSITE" id="PS51186">
    <property type="entry name" value="GNAT"/>
    <property type="match status" value="1"/>
</dbReference>
<dbReference type="PANTHER" id="PTHR30348">
    <property type="entry name" value="UNCHARACTERIZED PROTEIN YECE"/>
    <property type="match status" value="1"/>
</dbReference>
<protein>
    <submittedName>
        <fullName evidence="2">Uncharacterized protein YecE (DUF72 family)/ribosomal protein S18 acetylase RimI-like enzyme</fullName>
    </submittedName>
</protein>
<dbReference type="InterPro" id="IPR016181">
    <property type="entry name" value="Acyl_CoA_acyltransferase"/>
</dbReference>
<dbReference type="InterPro" id="IPR000182">
    <property type="entry name" value="GNAT_dom"/>
</dbReference>
<dbReference type="CDD" id="cd04301">
    <property type="entry name" value="NAT_SF"/>
    <property type="match status" value="1"/>
</dbReference>
<evidence type="ECO:0000259" key="1">
    <source>
        <dbReference type="PROSITE" id="PS51186"/>
    </source>
</evidence>
<reference evidence="2 3" key="1">
    <citation type="submission" date="2024-06" db="EMBL/GenBank/DDBJ databases">
        <title>Genomic Encyclopedia of Type Strains, Phase IV (KMG-IV): sequencing the most valuable type-strain genomes for metagenomic binning, comparative biology and taxonomic classification.</title>
        <authorList>
            <person name="Goeker M."/>
        </authorList>
    </citation>
    <scope>NUCLEOTIDE SEQUENCE [LARGE SCALE GENOMIC DNA]</scope>
    <source>
        <strain evidence="2 3">DSM 100022</strain>
    </source>
</reference>
<evidence type="ECO:0000313" key="2">
    <source>
        <dbReference type="EMBL" id="MET3581721.1"/>
    </source>
</evidence>
<dbReference type="SUPFAM" id="SSF117396">
    <property type="entry name" value="TM1631-like"/>
    <property type="match status" value="1"/>
</dbReference>
<organism evidence="2 3">
    <name type="scientific">Mesorhizobium robiniae</name>
    <dbReference type="NCBI Taxonomy" id="559315"/>
    <lineage>
        <taxon>Bacteria</taxon>
        <taxon>Pseudomonadati</taxon>
        <taxon>Pseudomonadota</taxon>
        <taxon>Alphaproteobacteria</taxon>
        <taxon>Hyphomicrobiales</taxon>
        <taxon>Phyllobacteriaceae</taxon>
        <taxon>Mesorhizobium</taxon>
    </lineage>
</organism>
<feature type="domain" description="N-acetyltransferase" evidence="1">
    <location>
        <begin position="1"/>
        <end position="151"/>
    </location>
</feature>
<dbReference type="EMBL" id="JBEPMC010000009">
    <property type="protein sequence ID" value="MET3581721.1"/>
    <property type="molecule type" value="Genomic_DNA"/>
</dbReference>
<dbReference type="Proteomes" id="UP001549204">
    <property type="component" value="Unassembled WGS sequence"/>
</dbReference>
<dbReference type="SUPFAM" id="SSF55729">
    <property type="entry name" value="Acyl-CoA N-acyltransferases (Nat)"/>
    <property type="match status" value="1"/>
</dbReference>
<dbReference type="InterPro" id="IPR002763">
    <property type="entry name" value="DUF72"/>
</dbReference>
<dbReference type="PANTHER" id="PTHR30348:SF4">
    <property type="entry name" value="DUF72 DOMAIN-CONTAINING PROTEIN"/>
    <property type="match status" value="1"/>
</dbReference>
<sequence>MKIRKALAGDLDAVVRLTEAAYAPYTALLGAPPIPVTEDYAPRIERGEVWLLENGKEVAGLLVLERHPDHAMIFSVAVAPAFQGKGFGIALLNFADEQARLWHLPEVRLYTNARMERNIALYTAYGFRETGRRPNPYRPGWMVVDMAKPVETVSRLDRFLGRTTMSSHGTIRAGMGGWTFEPWDTSFYPDKLPKAKQLNYASRQVPSIEVNGTYYSSFKEPTFVKWANEAPDGFVYSLKGNRFVTNRRVLGEAGESMMRFLGSGVAALGDKLGPILWQFAPTKKFDPDDFEAFLKLLPEKQDGVALRHAIEVRNDSFVVPEFAALARKYKVAIVYADHAKYPGIADVTGDFIYARLQTGSDDNPDCYTPKGLDEWAARAKVWAKGQAPADLPRADAATDAPVKPRDVFVYFITEGKVRAPFGAMALMKRVTG</sequence>
<gene>
    <name evidence="2" type="ORF">ABID19_004774</name>
</gene>
<comment type="caution">
    <text evidence="2">The sequence shown here is derived from an EMBL/GenBank/DDBJ whole genome shotgun (WGS) entry which is preliminary data.</text>
</comment>
<dbReference type="InterPro" id="IPR036520">
    <property type="entry name" value="UPF0759_sf"/>
</dbReference>
<accession>A0ABV2GTV2</accession>
<proteinExistence type="predicted"/>
<dbReference type="Gene3D" id="3.40.630.30">
    <property type="match status" value="1"/>
</dbReference>